<sequence>MAKPDVLSRVDADLERGDTRLAARRLTSLLMADPQDLEIRARLADVYRRAGDVAEAGRWAFLTEDAEPHETAAFATKHRSPADRLRLLRLRGENPRELGPLAESRYSDLVASAATAVTPPATAVVPADAAVTPAAAAMVPADVLPPVQRLTPAPVKPRPEPSWSFMDLFTAAAVFGPGVVVVCVILYEIVTAVLPASPR</sequence>
<keyword evidence="3" id="KW-1185">Reference proteome</keyword>
<dbReference type="RefSeq" id="WP_106322570.1">
    <property type="nucleotide sequence ID" value="NZ_BOMO01000049.1"/>
</dbReference>
<name>A0A2T0K932_9ACTN</name>
<comment type="caution">
    <text evidence="2">The sequence shown here is derived from an EMBL/GenBank/DDBJ whole genome shotgun (WGS) entry which is preliminary data.</text>
</comment>
<dbReference type="Pfam" id="PF20225">
    <property type="entry name" value="DUF6584"/>
    <property type="match status" value="1"/>
</dbReference>
<keyword evidence="1" id="KW-0812">Transmembrane</keyword>
<keyword evidence="1" id="KW-0472">Membrane</keyword>
<evidence type="ECO:0000313" key="3">
    <source>
        <dbReference type="Proteomes" id="UP000239415"/>
    </source>
</evidence>
<feature type="transmembrane region" description="Helical" evidence="1">
    <location>
        <begin position="168"/>
        <end position="190"/>
    </location>
</feature>
<accession>A0A2T0K932</accession>
<gene>
    <name evidence="2" type="ORF">CLV67_110313</name>
</gene>
<dbReference type="Proteomes" id="UP000239415">
    <property type="component" value="Unassembled WGS sequence"/>
</dbReference>
<dbReference type="AlphaFoldDB" id="A0A2T0K932"/>
<protein>
    <submittedName>
        <fullName evidence="2">Tetratricopeptide repeat protein</fullName>
    </submittedName>
</protein>
<dbReference type="InterPro" id="IPR046491">
    <property type="entry name" value="DUF6584"/>
</dbReference>
<organism evidence="2 3">
    <name type="scientific">Actinoplanes italicus</name>
    <dbReference type="NCBI Taxonomy" id="113567"/>
    <lineage>
        <taxon>Bacteria</taxon>
        <taxon>Bacillati</taxon>
        <taxon>Actinomycetota</taxon>
        <taxon>Actinomycetes</taxon>
        <taxon>Micromonosporales</taxon>
        <taxon>Micromonosporaceae</taxon>
        <taxon>Actinoplanes</taxon>
    </lineage>
</organism>
<evidence type="ECO:0000256" key="1">
    <source>
        <dbReference type="SAM" id="Phobius"/>
    </source>
</evidence>
<reference evidence="2 3" key="1">
    <citation type="submission" date="2018-03" db="EMBL/GenBank/DDBJ databases">
        <title>Genomic Encyclopedia of Archaeal and Bacterial Type Strains, Phase II (KMG-II): from individual species to whole genera.</title>
        <authorList>
            <person name="Goeker M."/>
        </authorList>
    </citation>
    <scope>NUCLEOTIDE SEQUENCE [LARGE SCALE GENOMIC DNA]</scope>
    <source>
        <strain evidence="2 3">DSM 43146</strain>
    </source>
</reference>
<dbReference type="EMBL" id="PVMZ01000010">
    <property type="protein sequence ID" value="PRX19561.1"/>
    <property type="molecule type" value="Genomic_DNA"/>
</dbReference>
<proteinExistence type="predicted"/>
<keyword evidence="1" id="KW-1133">Transmembrane helix</keyword>
<evidence type="ECO:0000313" key="2">
    <source>
        <dbReference type="EMBL" id="PRX19561.1"/>
    </source>
</evidence>
<dbReference type="OrthoDB" id="3381914at2"/>